<comment type="similarity">
    <text evidence="2">Belongs to the bacterial solute-binding protein 5 family.</text>
</comment>
<dbReference type="InterPro" id="IPR039424">
    <property type="entry name" value="SBP_5"/>
</dbReference>
<proteinExistence type="inferred from homology"/>
<feature type="domain" description="Solute-binding protein family 5" evidence="5">
    <location>
        <begin position="92"/>
        <end position="416"/>
    </location>
</feature>
<dbReference type="Gene3D" id="3.40.190.10">
    <property type="entry name" value="Periplasmic binding protein-like II"/>
    <property type="match status" value="1"/>
</dbReference>
<evidence type="ECO:0000256" key="3">
    <source>
        <dbReference type="ARBA" id="ARBA00022448"/>
    </source>
</evidence>
<dbReference type="RefSeq" id="WP_192567494.1">
    <property type="nucleotide sequence ID" value="NZ_JACZEP010000005.1"/>
</dbReference>
<reference evidence="6 7" key="1">
    <citation type="submission" date="2020-09" db="EMBL/GenBank/DDBJ databases">
        <title>Draft Genome Sequence of Aminobacter carboxidus type strain DSM 1086, a soil Gram-negative carboxydobacterium.</title>
        <authorList>
            <person name="Turrini P."/>
            <person name="Tescari M."/>
            <person name="Artuso I."/>
            <person name="Lugli G.A."/>
            <person name="Frangipani E."/>
            <person name="Ventura M."/>
            <person name="Visca P."/>
        </authorList>
    </citation>
    <scope>NUCLEOTIDE SEQUENCE [LARGE SCALE GENOMIC DNA]</scope>
    <source>
        <strain evidence="6 7">DSM 1086</strain>
    </source>
</reference>
<accession>A0ABR9GRQ4</accession>
<dbReference type="Proteomes" id="UP000598227">
    <property type="component" value="Unassembled WGS sequence"/>
</dbReference>
<organism evidence="6 7">
    <name type="scientific">Aminobacter carboxidus</name>
    <dbReference type="NCBI Taxonomy" id="376165"/>
    <lineage>
        <taxon>Bacteria</taxon>
        <taxon>Pseudomonadati</taxon>
        <taxon>Pseudomonadota</taxon>
        <taxon>Alphaproteobacteria</taxon>
        <taxon>Hyphomicrobiales</taxon>
        <taxon>Phyllobacteriaceae</taxon>
        <taxon>Aminobacter</taxon>
    </lineage>
</organism>
<evidence type="ECO:0000256" key="2">
    <source>
        <dbReference type="ARBA" id="ARBA00005695"/>
    </source>
</evidence>
<evidence type="ECO:0000313" key="7">
    <source>
        <dbReference type="Proteomes" id="UP000598227"/>
    </source>
</evidence>
<dbReference type="PROSITE" id="PS51318">
    <property type="entry name" value="TAT"/>
    <property type="match status" value="1"/>
</dbReference>
<sequence>MNNDDLVNVALSRRQFGKGLFAATSLIAGSTFGLIGKAYASQPKTGGHLRVASYASSANDTMDPAKAVFANDYFRCFTFYNALTRPDVKVQAQPDLAESWEAFDGAKRWVFKIRKDVKFHNGKAFTAHDVVYSMNRHKVPETGSAAKAIADTFASVTATTDHEVEFVLTDGNADLPLVLATAHFVIVADGATEFSDGGNGTGPYKLKEFRPGVKTLGERNASYHRPGAYVDSIEVFGINDGIARTNALVSGQADIILKVEKNTLAVIEGSGTAEVFRTPSAGFPCVSMQMDQSPFDNNDLRLAMKYLIDRERLLKTSFHGYGVIANDHIFHPDSAYYNADIPQRTMDLDKAKFHLNKAGMVGQTIDMHVSEASVGGIDIGLTMQQAAAKAGLTLNLRREPADGFWSNIWAKRAFYAAEWNPRPVYDMILSLAFMPGAAWNETHIKDEKLAGLIAEARGETDQKRRKELYGAVQLISNESAGYGIPLFFDFVDATTTKVKGIDAIPLGYLGGLYFAESVWLDQ</sequence>
<dbReference type="InterPro" id="IPR030678">
    <property type="entry name" value="Peptide/Ni-bd"/>
</dbReference>
<dbReference type="InterPro" id="IPR006311">
    <property type="entry name" value="TAT_signal"/>
</dbReference>
<evidence type="ECO:0000313" key="6">
    <source>
        <dbReference type="EMBL" id="MBE1206280.1"/>
    </source>
</evidence>
<dbReference type="InterPro" id="IPR000914">
    <property type="entry name" value="SBP_5_dom"/>
</dbReference>
<evidence type="ECO:0000256" key="4">
    <source>
        <dbReference type="ARBA" id="ARBA00022729"/>
    </source>
</evidence>
<dbReference type="SUPFAM" id="SSF53850">
    <property type="entry name" value="Periplasmic binding protein-like II"/>
    <property type="match status" value="1"/>
</dbReference>
<dbReference type="PANTHER" id="PTHR30290:SF10">
    <property type="entry name" value="PERIPLASMIC OLIGOPEPTIDE-BINDING PROTEIN-RELATED"/>
    <property type="match status" value="1"/>
</dbReference>
<dbReference type="PIRSF" id="PIRSF002741">
    <property type="entry name" value="MppA"/>
    <property type="match status" value="1"/>
</dbReference>
<protein>
    <submittedName>
        <fullName evidence="6">ABC transporter substrate-binding protein</fullName>
    </submittedName>
</protein>
<evidence type="ECO:0000259" key="5">
    <source>
        <dbReference type="Pfam" id="PF00496"/>
    </source>
</evidence>
<gene>
    <name evidence="6" type="ORF">IHE39_18470</name>
</gene>
<dbReference type="EMBL" id="JACZEP010000005">
    <property type="protein sequence ID" value="MBE1206280.1"/>
    <property type="molecule type" value="Genomic_DNA"/>
</dbReference>
<dbReference type="Pfam" id="PF00496">
    <property type="entry name" value="SBP_bac_5"/>
    <property type="match status" value="1"/>
</dbReference>
<dbReference type="CDD" id="cd08503">
    <property type="entry name" value="PBP2_NikA_DppA_OppA_like_17"/>
    <property type="match status" value="1"/>
</dbReference>
<comment type="subcellular location">
    <subcellularLocation>
        <location evidence="1">Periplasm</location>
    </subcellularLocation>
</comment>
<dbReference type="PANTHER" id="PTHR30290">
    <property type="entry name" value="PERIPLASMIC BINDING COMPONENT OF ABC TRANSPORTER"/>
    <property type="match status" value="1"/>
</dbReference>
<keyword evidence="4" id="KW-0732">Signal</keyword>
<comment type="caution">
    <text evidence="6">The sequence shown here is derived from an EMBL/GenBank/DDBJ whole genome shotgun (WGS) entry which is preliminary data.</text>
</comment>
<evidence type="ECO:0000256" key="1">
    <source>
        <dbReference type="ARBA" id="ARBA00004418"/>
    </source>
</evidence>
<dbReference type="Gene3D" id="3.90.76.10">
    <property type="entry name" value="Dipeptide-binding Protein, Domain 1"/>
    <property type="match status" value="1"/>
</dbReference>
<keyword evidence="3" id="KW-0813">Transport</keyword>
<keyword evidence="7" id="KW-1185">Reference proteome</keyword>
<name>A0ABR9GRQ4_9HYPH</name>
<dbReference type="Gene3D" id="3.10.105.10">
    <property type="entry name" value="Dipeptide-binding Protein, Domain 3"/>
    <property type="match status" value="1"/>
</dbReference>